<evidence type="ECO:0000313" key="3">
    <source>
        <dbReference type="Proteomes" id="UP000283458"/>
    </source>
</evidence>
<dbReference type="RefSeq" id="WP_119829089.1">
    <property type="nucleotide sequence ID" value="NZ_QYUL01000001.1"/>
</dbReference>
<dbReference type="Gene3D" id="3.30.1580.10">
    <property type="entry name" value="Head-to-tail joining protein W"/>
    <property type="match status" value="1"/>
</dbReference>
<dbReference type="Proteomes" id="UP000283458">
    <property type="component" value="Unassembled WGS sequence"/>
</dbReference>
<dbReference type="SUPFAM" id="SSF64210">
    <property type="entry name" value="Head-to-tail joining protein W, gpW"/>
    <property type="match status" value="1"/>
</dbReference>
<accession>A0A418W0A1</accession>
<dbReference type="EMBL" id="QYUL01000001">
    <property type="protein sequence ID" value="RJF84813.1"/>
    <property type="molecule type" value="Genomic_DNA"/>
</dbReference>
<reference evidence="1 3" key="1">
    <citation type="submission" date="2018-09" db="EMBL/GenBank/DDBJ databases">
        <authorList>
            <person name="Zhu H."/>
        </authorList>
    </citation>
    <scope>NUCLEOTIDE SEQUENCE [LARGE SCALE GENOMIC DNA]</scope>
    <source>
        <strain evidence="1 3">K2W22B-5</strain>
    </source>
</reference>
<organism evidence="1 3">
    <name type="scientific">Azospirillum cavernae</name>
    <dbReference type="NCBI Taxonomy" id="2320860"/>
    <lineage>
        <taxon>Bacteria</taxon>
        <taxon>Pseudomonadati</taxon>
        <taxon>Pseudomonadota</taxon>
        <taxon>Alphaproteobacteria</taxon>
        <taxon>Rhodospirillales</taxon>
        <taxon>Azospirillaceae</taxon>
        <taxon>Azospirillum</taxon>
    </lineage>
</organism>
<proteinExistence type="predicted"/>
<evidence type="ECO:0000313" key="2">
    <source>
        <dbReference type="EMBL" id="RJF84813.1"/>
    </source>
</evidence>
<gene>
    <name evidence="1" type="ORF">D3877_01890</name>
    <name evidence="2" type="ORF">D3877_10055</name>
</gene>
<sequence>MIDTSSGILAGMTEAQLRAALATAQKAYIDLQIGQKVVSVSYAQGNGSRSITYQPTDLPQITALIQAIQRQLGIGSSRRAVSFLYR</sequence>
<dbReference type="EMBL" id="QYUL01000001">
    <property type="protein sequence ID" value="RJF83447.1"/>
    <property type="molecule type" value="Genomic_DNA"/>
</dbReference>
<dbReference type="Pfam" id="PF02831">
    <property type="entry name" value="gpW"/>
    <property type="match status" value="1"/>
</dbReference>
<evidence type="ECO:0000313" key="1">
    <source>
        <dbReference type="EMBL" id="RJF83447.1"/>
    </source>
</evidence>
<dbReference type="GO" id="GO:0019058">
    <property type="term" value="P:viral life cycle"/>
    <property type="evidence" value="ECO:0007669"/>
    <property type="project" value="InterPro"/>
</dbReference>
<name>A0A418W0A1_9PROT</name>
<keyword evidence="3" id="KW-1185">Reference proteome</keyword>
<comment type="caution">
    <text evidence="1">The sequence shown here is derived from an EMBL/GenBank/DDBJ whole genome shotgun (WGS) entry which is preliminary data.</text>
</comment>
<dbReference type="AlphaFoldDB" id="A0A418W0A1"/>
<protein>
    <submittedName>
        <fullName evidence="1">Phage head-tail adapter protein</fullName>
    </submittedName>
</protein>
<dbReference type="InterPro" id="IPR004174">
    <property type="entry name" value="GpW"/>
</dbReference>
<dbReference type="OrthoDB" id="7279539at2"/>
<dbReference type="InterPro" id="IPR036626">
    <property type="entry name" value="GpW_sf"/>
</dbReference>